<dbReference type="SUPFAM" id="SSF53067">
    <property type="entry name" value="Actin-like ATPase domain"/>
    <property type="match status" value="2"/>
</dbReference>
<evidence type="ECO:0000256" key="5">
    <source>
        <dbReference type="ARBA" id="ARBA00022741"/>
    </source>
</evidence>
<feature type="domain" description="Carbohydrate kinase FGGY N-terminal" evidence="13">
    <location>
        <begin position="125"/>
        <end position="278"/>
    </location>
</feature>
<evidence type="ECO:0000256" key="10">
    <source>
        <dbReference type="ARBA" id="ARBA00066341"/>
    </source>
</evidence>
<dbReference type="GO" id="GO:0050277">
    <property type="term" value="F:sedoheptulokinase activity"/>
    <property type="evidence" value="ECO:0007669"/>
    <property type="project" value="UniProtKB-EC"/>
</dbReference>
<evidence type="ECO:0000256" key="3">
    <source>
        <dbReference type="ARBA" id="ARBA00022490"/>
    </source>
</evidence>
<dbReference type="GO" id="GO:0009617">
    <property type="term" value="P:response to bacterium"/>
    <property type="evidence" value="ECO:0007669"/>
    <property type="project" value="UniProtKB-ARBA"/>
</dbReference>
<dbReference type="GO" id="GO:0046496">
    <property type="term" value="P:nicotinamide nucleotide metabolic process"/>
    <property type="evidence" value="ECO:0007669"/>
    <property type="project" value="UniProtKB-ARBA"/>
</dbReference>
<sequence>MASLKKPRQSRLKVKIQNMDGYVLGIDIGTTSVKVCVLSLKENVVVAEQSKDTQSNVPSDQGIDGNKQDVPKIISAINTCVAKFSKDLLQQVIRIGVCGQMHGVLFWHHRCGKAWERIEKDGTLIRYDVKPEQVSNSYTWQDNRCSKEFLNSLPVPDSHLQIHSGFGIATMFWMFRNRPEELEKYDHAGTIQDFTVSMLCDITQHYISEQNASSWGYFDCKKYAWNLELLDAAGFPVKMLPEIKRTGEVAGLLADTWHSIPKGTPIGVAMGDLQCSVLSTIEKEDDAVLNISTSAQIAYVVNQLEEKELMGPPKEKPMIHLPYFDGSYLAVAASLNGGNSLATFVKVLQQWILEFGFSVPQDRVWAKLIELSQEERAVSDLRINPTCLGERHDPELTASVTNINVGNLGLGQVFRALCEGMISNLHSMMTKDVLKRANIGRIICSGSAVARNETLQNTVKEIYGLPFKLAKGSDAAKGAAMAMKPKGLVQ</sequence>
<dbReference type="AlphaFoldDB" id="A0ABD2MVR6"/>
<evidence type="ECO:0000256" key="12">
    <source>
        <dbReference type="ARBA" id="ARBA00076706"/>
    </source>
</evidence>
<evidence type="ECO:0000259" key="13">
    <source>
        <dbReference type="Pfam" id="PF00370"/>
    </source>
</evidence>
<name>A0ABD2MVR6_9CUCU</name>
<evidence type="ECO:0000256" key="8">
    <source>
        <dbReference type="ARBA" id="ARBA00052736"/>
    </source>
</evidence>
<dbReference type="PIRSF" id="PIRSF000538">
    <property type="entry name" value="GlpK"/>
    <property type="match status" value="1"/>
</dbReference>
<dbReference type="Pfam" id="PF00370">
    <property type="entry name" value="FGGY_N"/>
    <property type="match status" value="2"/>
</dbReference>
<evidence type="ECO:0000256" key="1">
    <source>
        <dbReference type="ARBA" id="ARBA00004496"/>
    </source>
</evidence>
<evidence type="ECO:0000256" key="2">
    <source>
        <dbReference type="ARBA" id="ARBA00009156"/>
    </source>
</evidence>
<comment type="subcellular location">
    <subcellularLocation>
        <location evidence="1">Cytoplasm</location>
    </subcellularLocation>
</comment>
<comment type="function">
    <text evidence="9">Acts as a modulator of macrophage activation through control of glucose metabolism.</text>
</comment>
<dbReference type="GO" id="GO:0071396">
    <property type="term" value="P:cellular response to lipid"/>
    <property type="evidence" value="ECO:0007669"/>
    <property type="project" value="UniProtKB-ARBA"/>
</dbReference>
<accession>A0ABD2MVR6</accession>
<dbReference type="Gene3D" id="3.30.420.40">
    <property type="match status" value="2"/>
</dbReference>
<evidence type="ECO:0000256" key="4">
    <source>
        <dbReference type="ARBA" id="ARBA00022679"/>
    </source>
</evidence>
<dbReference type="GO" id="GO:1901135">
    <property type="term" value="P:carbohydrate derivative metabolic process"/>
    <property type="evidence" value="ECO:0007669"/>
    <property type="project" value="UniProtKB-ARBA"/>
</dbReference>
<dbReference type="GO" id="GO:0005737">
    <property type="term" value="C:cytoplasm"/>
    <property type="evidence" value="ECO:0007669"/>
    <property type="project" value="UniProtKB-SubCell"/>
</dbReference>
<protein>
    <recommendedName>
        <fullName evidence="11">Sedoheptulokinase</fullName>
        <ecNumber evidence="10">2.7.1.14</ecNumber>
    </recommendedName>
    <alternativeName>
        <fullName evidence="12">Carbohydrate kinase-like protein</fullName>
    </alternativeName>
</protein>
<proteinExistence type="inferred from homology"/>
<dbReference type="InterPro" id="IPR000577">
    <property type="entry name" value="Carb_kinase_FGGY"/>
</dbReference>
<dbReference type="GO" id="GO:0006091">
    <property type="term" value="P:generation of precursor metabolites and energy"/>
    <property type="evidence" value="ECO:0007669"/>
    <property type="project" value="UniProtKB-ARBA"/>
</dbReference>
<feature type="domain" description="Carbohydrate kinase FGGY N-terminal" evidence="13">
    <location>
        <begin position="22"/>
        <end position="108"/>
    </location>
</feature>
<evidence type="ECO:0000256" key="9">
    <source>
        <dbReference type="ARBA" id="ARBA00057196"/>
    </source>
</evidence>
<evidence type="ECO:0000256" key="6">
    <source>
        <dbReference type="ARBA" id="ARBA00022777"/>
    </source>
</evidence>
<dbReference type="GO" id="GO:1901701">
    <property type="term" value="P:cellular response to oxygen-containing compound"/>
    <property type="evidence" value="ECO:0007669"/>
    <property type="project" value="UniProtKB-ARBA"/>
</dbReference>
<dbReference type="InterPro" id="IPR043129">
    <property type="entry name" value="ATPase_NBD"/>
</dbReference>
<keyword evidence="4" id="KW-0808">Transferase</keyword>
<evidence type="ECO:0000313" key="15">
    <source>
        <dbReference type="Proteomes" id="UP001516400"/>
    </source>
</evidence>
<comment type="similarity">
    <text evidence="2">Belongs to the FGGY kinase family.</text>
</comment>
<keyword evidence="6" id="KW-0418">Kinase</keyword>
<dbReference type="PANTHER" id="PTHR10196">
    <property type="entry name" value="SUGAR KINASE"/>
    <property type="match status" value="1"/>
</dbReference>
<dbReference type="GO" id="GO:0005975">
    <property type="term" value="P:carbohydrate metabolic process"/>
    <property type="evidence" value="ECO:0007669"/>
    <property type="project" value="UniProtKB-ARBA"/>
</dbReference>
<keyword evidence="7" id="KW-0067">ATP-binding</keyword>
<keyword evidence="3" id="KW-0963">Cytoplasm</keyword>
<keyword evidence="5" id="KW-0547">Nucleotide-binding</keyword>
<dbReference type="EMBL" id="JABFTP020000021">
    <property type="protein sequence ID" value="KAL3270260.1"/>
    <property type="molecule type" value="Genomic_DNA"/>
</dbReference>
<dbReference type="InterPro" id="IPR018484">
    <property type="entry name" value="FGGY_N"/>
</dbReference>
<organism evidence="14 15">
    <name type="scientific">Cryptolaemus montrouzieri</name>
    <dbReference type="NCBI Taxonomy" id="559131"/>
    <lineage>
        <taxon>Eukaryota</taxon>
        <taxon>Metazoa</taxon>
        <taxon>Ecdysozoa</taxon>
        <taxon>Arthropoda</taxon>
        <taxon>Hexapoda</taxon>
        <taxon>Insecta</taxon>
        <taxon>Pterygota</taxon>
        <taxon>Neoptera</taxon>
        <taxon>Endopterygota</taxon>
        <taxon>Coleoptera</taxon>
        <taxon>Polyphaga</taxon>
        <taxon>Cucujiformia</taxon>
        <taxon>Coccinelloidea</taxon>
        <taxon>Coccinellidae</taxon>
        <taxon>Scymninae</taxon>
        <taxon>Scymnini</taxon>
        <taxon>Cryptolaemus</taxon>
    </lineage>
</organism>
<gene>
    <name evidence="14" type="ORF">HHI36_009316</name>
</gene>
<evidence type="ECO:0000256" key="7">
    <source>
        <dbReference type="ARBA" id="ARBA00022840"/>
    </source>
</evidence>
<dbReference type="FunFam" id="3.30.420.40:FF:000132">
    <property type="entry name" value="Sedoheptulokinase"/>
    <property type="match status" value="1"/>
</dbReference>
<dbReference type="Proteomes" id="UP001516400">
    <property type="component" value="Unassembled WGS sequence"/>
</dbReference>
<reference evidence="14 15" key="1">
    <citation type="journal article" date="2021" name="BMC Biol.">
        <title>Horizontally acquired antibacterial genes associated with adaptive radiation of ladybird beetles.</title>
        <authorList>
            <person name="Li H.S."/>
            <person name="Tang X.F."/>
            <person name="Huang Y.H."/>
            <person name="Xu Z.Y."/>
            <person name="Chen M.L."/>
            <person name="Du X.Y."/>
            <person name="Qiu B.Y."/>
            <person name="Chen P.T."/>
            <person name="Zhang W."/>
            <person name="Slipinski A."/>
            <person name="Escalona H.E."/>
            <person name="Waterhouse R.M."/>
            <person name="Zwick A."/>
            <person name="Pang H."/>
        </authorList>
    </citation>
    <scope>NUCLEOTIDE SEQUENCE [LARGE SCALE GENOMIC DNA]</scope>
    <source>
        <strain evidence="14">SYSU2018</strain>
    </source>
</reference>
<comment type="caution">
    <text evidence="14">The sequence shown here is derived from an EMBL/GenBank/DDBJ whole genome shotgun (WGS) entry which is preliminary data.</text>
</comment>
<evidence type="ECO:0000256" key="11">
    <source>
        <dbReference type="ARBA" id="ARBA00069425"/>
    </source>
</evidence>
<keyword evidence="15" id="KW-1185">Reference proteome</keyword>
<dbReference type="PANTHER" id="PTHR10196:SF67">
    <property type="entry name" value="SEDOHEPTULOKINASE"/>
    <property type="match status" value="1"/>
</dbReference>
<dbReference type="GO" id="GO:0006163">
    <property type="term" value="P:purine nucleotide metabolic process"/>
    <property type="evidence" value="ECO:0007669"/>
    <property type="project" value="UniProtKB-ARBA"/>
</dbReference>
<dbReference type="FunFam" id="3.30.420.40:FF:000111">
    <property type="entry name" value="Sedoheptulokinase"/>
    <property type="match status" value="1"/>
</dbReference>
<dbReference type="EC" id="2.7.1.14" evidence="10"/>
<dbReference type="GO" id="GO:0005524">
    <property type="term" value="F:ATP binding"/>
    <property type="evidence" value="ECO:0007669"/>
    <property type="project" value="UniProtKB-KW"/>
</dbReference>
<evidence type="ECO:0000313" key="14">
    <source>
        <dbReference type="EMBL" id="KAL3270260.1"/>
    </source>
</evidence>
<comment type="catalytic activity">
    <reaction evidence="8">
        <text>sedoheptulose + ATP = D-sedoheptulose 7-phosphate + ADP + H(+)</text>
        <dbReference type="Rhea" id="RHEA:23844"/>
        <dbReference type="ChEBI" id="CHEBI:15378"/>
        <dbReference type="ChEBI" id="CHEBI:16802"/>
        <dbReference type="ChEBI" id="CHEBI:30616"/>
        <dbReference type="ChEBI" id="CHEBI:57483"/>
        <dbReference type="ChEBI" id="CHEBI:456216"/>
        <dbReference type="EC" id="2.7.1.14"/>
    </reaction>
</comment>
<dbReference type="CDD" id="cd07777">
    <property type="entry name" value="ASKHA_NBD_FGGY_SHK"/>
    <property type="match status" value="1"/>
</dbReference>